<dbReference type="PANTHER" id="PTHR13084">
    <property type="entry name" value="T-CELL LYMPHOMA BREAKPOINT-ASSOCIATED TARGET 1-RELATED"/>
    <property type="match status" value="1"/>
</dbReference>
<dbReference type="PANTHER" id="PTHR13084:SF6">
    <property type="entry name" value="SODIUM_POTASSIUM-TRANSPORTING ATPASE SUBUNIT BETA-1-INTERACTING PROTEIN"/>
    <property type="match status" value="1"/>
</dbReference>
<evidence type="ECO:0000256" key="8">
    <source>
        <dbReference type="SAM" id="MobiDB-lite"/>
    </source>
</evidence>
<evidence type="ECO:0000256" key="6">
    <source>
        <dbReference type="ARBA" id="ARBA00023136"/>
    </source>
</evidence>
<feature type="region of interest" description="Disordered" evidence="8">
    <location>
        <begin position="275"/>
        <end position="348"/>
    </location>
</feature>
<organism evidence="9">
    <name type="scientific">Arion vulgaris</name>
    <dbReference type="NCBI Taxonomy" id="1028688"/>
    <lineage>
        <taxon>Eukaryota</taxon>
        <taxon>Metazoa</taxon>
        <taxon>Spiralia</taxon>
        <taxon>Lophotrochozoa</taxon>
        <taxon>Mollusca</taxon>
        <taxon>Gastropoda</taxon>
        <taxon>Heterobranchia</taxon>
        <taxon>Euthyneura</taxon>
        <taxon>Panpulmonata</taxon>
        <taxon>Eupulmonata</taxon>
        <taxon>Stylommatophora</taxon>
        <taxon>Helicina</taxon>
        <taxon>Arionoidea</taxon>
        <taxon>Arionidae</taxon>
        <taxon>Arion</taxon>
    </lineage>
</organism>
<comment type="subcellular location">
    <subcellularLocation>
        <location evidence="1 7">Cell membrane</location>
        <topology evidence="1 7">Multi-pass membrane protein</topology>
    </subcellularLocation>
</comment>
<feature type="non-terminal residue" evidence="9">
    <location>
        <position position="1"/>
    </location>
</feature>
<evidence type="ECO:0000256" key="4">
    <source>
        <dbReference type="ARBA" id="ARBA00022692"/>
    </source>
</evidence>
<dbReference type="EMBL" id="HACG01020552">
    <property type="protein sequence ID" value="CEK67417.1"/>
    <property type="molecule type" value="Transcribed_RNA"/>
</dbReference>
<evidence type="ECO:0000256" key="3">
    <source>
        <dbReference type="ARBA" id="ARBA00022475"/>
    </source>
</evidence>
<dbReference type="Pfam" id="PF05640">
    <property type="entry name" value="NKAIN"/>
    <property type="match status" value="1"/>
</dbReference>
<dbReference type="GO" id="GO:0002028">
    <property type="term" value="P:regulation of sodium ion transport"/>
    <property type="evidence" value="ECO:0007669"/>
    <property type="project" value="UniProtKB-UniRule"/>
</dbReference>
<evidence type="ECO:0000256" key="7">
    <source>
        <dbReference type="RuleBase" id="RU368041"/>
    </source>
</evidence>
<name>A0A0B6ZG68_9EUPU</name>
<comment type="similarity">
    <text evidence="2 7">Belongs to the NKAIN family.</text>
</comment>
<reference evidence="9" key="1">
    <citation type="submission" date="2014-12" db="EMBL/GenBank/DDBJ databases">
        <title>Insight into the proteome of Arion vulgaris.</title>
        <authorList>
            <person name="Aradska J."/>
            <person name="Bulat T."/>
            <person name="Smidak R."/>
            <person name="Sarate P."/>
            <person name="Gangsoo J."/>
            <person name="Sialana F."/>
            <person name="Bilban M."/>
            <person name="Lubec G."/>
        </authorList>
    </citation>
    <scope>NUCLEOTIDE SEQUENCE</scope>
    <source>
        <tissue evidence="9">Skin</tissue>
    </source>
</reference>
<feature type="transmembrane region" description="Helical" evidence="7">
    <location>
        <begin position="113"/>
        <end position="137"/>
    </location>
</feature>
<dbReference type="InterPro" id="IPR008516">
    <property type="entry name" value="Na/K-Atpase_Interacting"/>
</dbReference>
<evidence type="ECO:0000313" key="9">
    <source>
        <dbReference type="EMBL" id="CEK67417.1"/>
    </source>
</evidence>
<keyword evidence="4 7" id="KW-0812">Transmembrane</keyword>
<feature type="compositionally biased region" description="Basic residues" evidence="8">
    <location>
        <begin position="318"/>
        <end position="332"/>
    </location>
</feature>
<keyword evidence="6 7" id="KW-0472">Membrane</keyword>
<dbReference type="GO" id="GO:0005886">
    <property type="term" value="C:plasma membrane"/>
    <property type="evidence" value="ECO:0007669"/>
    <property type="project" value="UniProtKB-SubCell"/>
</dbReference>
<evidence type="ECO:0000256" key="1">
    <source>
        <dbReference type="ARBA" id="ARBA00004651"/>
    </source>
</evidence>
<dbReference type="AlphaFoldDB" id="A0A0B6ZG68"/>
<proteinExistence type="inferred from homology"/>
<evidence type="ECO:0000256" key="2">
    <source>
        <dbReference type="ARBA" id="ARBA00006364"/>
    </source>
</evidence>
<feature type="transmembrane region" description="Helical" evidence="7">
    <location>
        <begin position="83"/>
        <end position="106"/>
    </location>
</feature>
<evidence type="ECO:0000256" key="5">
    <source>
        <dbReference type="ARBA" id="ARBA00022989"/>
    </source>
</evidence>
<accession>A0A0B6ZG68</accession>
<feature type="transmembrane region" description="Helical" evidence="7">
    <location>
        <begin position="52"/>
        <end position="71"/>
    </location>
</feature>
<keyword evidence="3 7" id="KW-1003">Cell membrane</keyword>
<sequence>LSSDGYNRFVDKFQKHVMTILLRSNSAKYCRFKNLYGFALANLRKMDSDEKWFIKVLRTTLIVLFTLQLVSSLERQVFDFLGYMWAPIIGNFIQIIIVIFGIFGTCNFHKPFIIVYATWSLIWLGWNIFVICLYLEVGILNRNRERYILTIGTEGKSWWLEHGIGCEVTNSTWEDEEEVVDTGRNSPPESNVTGCILQYYYVEVIHAAVQCLLSLVGFVASCISVYSIIEDDDPNVSSANDELEFVKMRYRTPTHMSAYHDDSEDMAFDNINLTSEFPHSLSPSRPHSRGERENPPSYDTTMQNVHSTSTNIYGAGRHSGRSKASTRSKRSTNRQISGGGSSAGYSEPIRDLPWVHITPSTSNDNHLIRHYP</sequence>
<protein>
    <recommendedName>
        <fullName evidence="7">Sodium/potassium-transporting ATPase subunit beta-1-interacting protein</fullName>
        <shortName evidence="7">Na(+)/K(+)-transporting ATPase subunit beta-1-interacting protein</shortName>
    </recommendedName>
</protein>
<keyword evidence="5 7" id="KW-1133">Transmembrane helix</keyword>
<feature type="compositionally biased region" description="Polar residues" evidence="8">
    <location>
        <begin position="297"/>
        <end position="312"/>
    </location>
</feature>
<gene>
    <name evidence="9" type="primary">ORF62524</name>
</gene>